<proteinExistence type="predicted"/>
<sequence>MLHTILSCSPSSCVLVPRLVLPTPRSVHAQTFLGNRTLRIHNTGLVSTAPSRANFMRPERLGRYIAVSSLHRGTLPDIIPPGLEQGNPLQLLLDAIYLLSGTPIPASAPGRRIFP</sequence>
<accession>A0A4Y7SEZ9</accession>
<dbReference type="EMBL" id="QPFP01000149">
    <property type="protein sequence ID" value="TEB20240.1"/>
    <property type="molecule type" value="Genomic_DNA"/>
</dbReference>
<evidence type="ECO:0000313" key="2">
    <source>
        <dbReference type="Proteomes" id="UP000298030"/>
    </source>
</evidence>
<name>A0A4Y7SEZ9_COPMI</name>
<dbReference type="AlphaFoldDB" id="A0A4Y7SEZ9"/>
<comment type="caution">
    <text evidence="1">The sequence shown here is derived from an EMBL/GenBank/DDBJ whole genome shotgun (WGS) entry which is preliminary data.</text>
</comment>
<gene>
    <name evidence="1" type="ORF">FA13DRAFT_1743240</name>
</gene>
<protein>
    <submittedName>
        <fullName evidence="1">Uncharacterized protein</fullName>
    </submittedName>
</protein>
<evidence type="ECO:0000313" key="1">
    <source>
        <dbReference type="EMBL" id="TEB20240.1"/>
    </source>
</evidence>
<dbReference type="Proteomes" id="UP000298030">
    <property type="component" value="Unassembled WGS sequence"/>
</dbReference>
<organism evidence="1 2">
    <name type="scientific">Coprinellus micaceus</name>
    <name type="common">Glistening ink-cap mushroom</name>
    <name type="synonym">Coprinus micaceus</name>
    <dbReference type="NCBI Taxonomy" id="71717"/>
    <lineage>
        <taxon>Eukaryota</taxon>
        <taxon>Fungi</taxon>
        <taxon>Dikarya</taxon>
        <taxon>Basidiomycota</taxon>
        <taxon>Agaricomycotina</taxon>
        <taxon>Agaricomycetes</taxon>
        <taxon>Agaricomycetidae</taxon>
        <taxon>Agaricales</taxon>
        <taxon>Agaricineae</taxon>
        <taxon>Psathyrellaceae</taxon>
        <taxon>Coprinellus</taxon>
    </lineage>
</organism>
<keyword evidence="2" id="KW-1185">Reference proteome</keyword>
<reference evidence="1 2" key="1">
    <citation type="journal article" date="2019" name="Nat. Ecol. Evol.">
        <title>Megaphylogeny resolves global patterns of mushroom evolution.</title>
        <authorList>
            <person name="Varga T."/>
            <person name="Krizsan K."/>
            <person name="Foldi C."/>
            <person name="Dima B."/>
            <person name="Sanchez-Garcia M."/>
            <person name="Sanchez-Ramirez S."/>
            <person name="Szollosi G.J."/>
            <person name="Szarkandi J.G."/>
            <person name="Papp V."/>
            <person name="Albert L."/>
            <person name="Andreopoulos W."/>
            <person name="Angelini C."/>
            <person name="Antonin V."/>
            <person name="Barry K.W."/>
            <person name="Bougher N.L."/>
            <person name="Buchanan P."/>
            <person name="Buyck B."/>
            <person name="Bense V."/>
            <person name="Catcheside P."/>
            <person name="Chovatia M."/>
            <person name="Cooper J."/>
            <person name="Damon W."/>
            <person name="Desjardin D."/>
            <person name="Finy P."/>
            <person name="Geml J."/>
            <person name="Haridas S."/>
            <person name="Hughes K."/>
            <person name="Justo A."/>
            <person name="Karasinski D."/>
            <person name="Kautmanova I."/>
            <person name="Kiss B."/>
            <person name="Kocsube S."/>
            <person name="Kotiranta H."/>
            <person name="LaButti K.M."/>
            <person name="Lechner B.E."/>
            <person name="Liimatainen K."/>
            <person name="Lipzen A."/>
            <person name="Lukacs Z."/>
            <person name="Mihaltcheva S."/>
            <person name="Morgado L.N."/>
            <person name="Niskanen T."/>
            <person name="Noordeloos M.E."/>
            <person name="Ohm R.A."/>
            <person name="Ortiz-Santana B."/>
            <person name="Ovrebo C."/>
            <person name="Racz N."/>
            <person name="Riley R."/>
            <person name="Savchenko A."/>
            <person name="Shiryaev A."/>
            <person name="Soop K."/>
            <person name="Spirin V."/>
            <person name="Szebenyi C."/>
            <person name="Tomsovsky M."/>
            <person name="Tulloss R.E."/>
            <person name="Uehling J."/>
            <person name="Grigoriev I.V."/>
            <person name="Vagvolgyi C."/>
            <person name="Papp T."/>
            <person name="Martin F.M."/>
            <person name="Miettinen O."/>
            <person name="Hibbett D.S."/>
            <person name="Nagy L.G."/>
        </authorList>
    </citation>
    <scope>NUCLEOTIDE SEQUENCE [LARGE SCALE GENOMIC DNA]</scope>
    <source>
        <strain evidence="1 2">FP101781</strain>
    </source>
</reference>